<feature type="non-terminal residue" evidence="1">
    <location>
        <position position="1"/>
    </location>
</feature>
<protein>
    <submittedName>
        <fullName evidence="1">Cyclic nucleotide-binding protein</fullName>
    </submittedName>
</protein>
<name>K1RFZ7_9ZZZZ</name>
<accession>K1RFZ7</accession>
<gene>
    <name evidence="1" type="ORF">LEA_19303</name>
</gene>
<sequence>TYFIQCSKIPIEAQKNYYGASAYVAQKQFEEQCAVLPQLVAGCRYYSDWLTRYFRIMITDEKNLFSLVGRMALGVRRSGQNDSELSVMLDHILEQINNTETLLLEYAGVNLHLDRQRMEETYFALLSDDTGSLDAFDQEDLKVLDHSVQQILDYAEVSDETAEKFASAVEAFLACVDKFARTPEATALRKELVKY</sequence>
<reference evidence="1" key="1">
    <citation type="journal article" date="2013" name="Environ. Microbiol.">
        <title>Microbiota from the distal guts of lean and obese adolescents exhibit partial functional redundancy besides clear differences in community structure.</title>
        <authorList>
            <person name="Ferrer M."/>
            <person name="Ruiz A."/>
            <person name="Lanza F."/>
            <person name="Haange S.B."/>
            <person name="Oberbach A."/>
            <person name="Till H."/>
            <person name="Bargiela R."/>
            <person name="Campoy C."/>
            <person name="Segura M.T."/>
            <person name="Richter M."/>
            <person name="von Bergen M."/>
            <person name="Seifert J."/>
            <person name="Suarez A."/>
        </authorList>
    </citation>
    <scope>NUCLEOTIDE SEQUENCE</scope>
</reference>
<feature type="non-terminal residue" evidence="1">
    <location>
        <position position="195"/>
    </location>
</feature>
<evidence type="ECO:0000313" key="1">
    <source>
        <dbReference type="EMBL" id="EKC47597.1"/>
    </source>
</evidence>
<dbReference type="AlphaFoldDB" id="K1RFZ7"/>
<comment type="caution">
    <text evidence="1">The sequence shown here is derived from an EMBL/GenBank/DDBJ whole genome shotgun (WGS) entry which is preliminary data.</text>
</comment>
<dbReference type="EMBL" id="AJWY01013266">
    <property type="protein sequence ID" value="EKC47597.1"/>
    <property type="molecule type" value="Genomic_DNA"/>
</dbReference>
<proteinExistence type="predicted"/>
<organism evidence="1">
    <name type="scientific">human gut metagenome</name>
    <dbReference type="NCBI Taxonomy" id="408170"/>
    <lineage>
        <taxon>unclassified sequences</taxon>
        <taxon>metagenomes</taxon>
        <taxon>organismal metagenomes</taxon>
    </lineage>
</organism>